<keyword evidence="5" id="KW-1185">Reference proteome</keyword>
<dbReference type="EMBL" id="BQXU01000003">
    <property type="protein sequence ID" value="GKT41337.1"/>
    <property type="molecule type" value="Genomic_DNA"/>
</dbReference>
<evidence type="ECO:0000256" key="1">
    <source>
        <dbReference type="ARBA" id="ARBA00022450"/>
    </source>
</evidence>
<dbReference type="RefSeq" id="XP_049123687.1">
    <property type="nucleotide sequence ID" value="XM_049267730.1"/>
</dbReference>
<dbReference type="AlphaFoldDB" id="A0AA37LBJ8"/>
<dbReference type="InterPro" id="IPR014030">
    <property type="entry name" value="Ketoacyl_synth_N"/>
</dbReference>
<dbReference type="Proteomes" id="UP001055115">
    <property type="component" value="Unassembled WGS sequence"/>
</dbReference>
<dbReference type="SUPFAM" id="SSF53901">
    <property type="entry name" value="Thiolase-like"/>
    <property type="match status" value="1"/>
</dbReference>
<evidence type="ECO:0000313" key="4">
    <source>
        <dbReference type="EMBL" id="GKT41337.1"/>
    </source>
</evidence>
<gene>
    <name evidence="4" type="ORF">ColSpa_01518</name>
</gene>
<dbReference type="PANTHER" id="PTHR43775:SF50">
    <property type="entry name" value="HIGHLY REDUCING POLYKETIDE SYNTHASE SRDA"/>
    <property type="match status" value="1"/>
</dbReference>
<dbReference type="PANTHER" id="PTHR43775">
    <property type="entry name" value="FATTY ACID SYNTHASE"/>
    <property type="match status" value="1"/>
</dbReference>
<comment type="caution">
    <text evidence="4">The sequence shown here is derived from an EMBL/GenBank/DDBJ whole genome shotgun (WGS) entry which is preliminary data.</text>
</comment>
<accession>A0AA37LBJ8</accession>
<dbReference type="Pfam" id="PF00109">
    <property type="entry name" value="ketoacyl-synt"/>
    <property type="match status" value="1"/>
</dbReference>
<feature type="domain" description="Beta-ketoacyl synthase-like N-terminal" evidence="3">
    <location>
        <begin position="11"/>
        <end position="82"/>
    </location>
</feature>
<evidence type="ECO:0000313" key="5">
    <source>
        <dbReference type="Proteomes" id="UP001055115"/>
    </source>
</evidence>
<proteinExistence type="predicted"/>
<evidence type="ECO:0000256" key="2">
    <source>
        <dbReference type="ARBA" id="ARBA00022553"/>
    </source>
</evidence>
<dbReference type="GO" id="GO:0006633">
    <property type="term" value="P:fatty acid biosynthetic process"/>
    <property type="evidence" value="ECO:0007669"/>
    <property type="project" value="TreeGrafter"/>
</dbReference>
<name>A0AA37LBJ8_9PEZI</name>
<protein>
    <submittedName>
        <fullName evidence="4">Reducing polyketide synthase DEP5</fullName>
    </submittedName>
</protein>
<reference evidence="4 5" key="1">
    <citation type="submission" date="2022-03" db="EMBL/GenBank/DDBJ databases">
        <title>Genome data of Colletotrichum spp.</title>
        <authorList>
            <person name="Utami Y.D."/>
            <person name="Hiruma K."/>
        </authorList>
    </citation>
    <scope>NUCLEOTIDE SEQUENCE [LARGE SCALE GENOMIC DNA]</scope>
    <source>
        <strain evidence="4 5">MAFF 239500</strain>
    </source>
</reference>
<dbReference type="GO" id="GO:0004312">
    <property type="term" value="F:fatty acid synthase activity"/>
    <property type="evidence" value="ECO:0007669"/>
    <property type="project" value="TreeGrafter"/>
</dbReference>
<sequence>MSDKSELTPLDQLSGSDTACFMATFTADFQQMSFKEPSFRHSLAATGIDPGLLSSRVSHVFDLRGPSIVVNTACSSCVYALQERTQCSTDARVLCSCRRWQ</sequence>
<dbReference type="GeneID" id="73322320"/>
<dbReference type="GO" id="GO:0044550">
    <property type="term" value="P:secondary metabolite biosynthetic process"/>
    <property type="evidence" value="ECO:0007669"/>
    <property type="project" value="TreeGrafter"/>
</dbReference>
<dbReference type="InterPro" id="IPR050091">
    <property type="entry name" value="PKS_NRPS_Biosynth_Enz"/>
</dbReference>
<dbReference type="Gene3D" id="3.40.47.10">
    <property type="match status" value="1"/>
</dbReference>
<keyword evidence="1" id="KW-0596">Phosphopantetheine</keyword>
<keyword evidence="2" id="KW-0597">Phosphoprotein</keyword>
<organism evidence="4 5">
    <name type="scientific">Colletotrichum spaethianum</name>
    <dbReference type="NCBI Taxonomy" id="700344"/>
    <lineage>
        <taxon>Eukaryota</taxon>
        <taxon>Fungi</taxon>
        <taxon>Dikarya</taxon>
        <taxon>Ascomycota</taxon>
        <taxon>Pezizomycotina</taxon>
        <taxon>Sordariomycetes</taxon>
        <taxon>Hypocreomycetidae</taxon>
        <taxon>Glomerellales</taxon>
        <taxon>Glomerellaceae</taxon>
        <taxon>Colletotrichum</taxon>
        <taxon>Colletotrichum spaethianum species complex</taxon>
    </lineage>
</organism>
<dbReference type="InterPro" id="IPR016039">
    <property type="entry name" value="Thiolase-like"/>
</dbReference>
<evidence type="ECO:0000259" key="3">
    <source>
        <dbReference type="Pfam" id="PF00109"/>
    </source>
</evidence>